<dbReference type="OrthoDB" id="6437659at2759"/>
<dbReference type="AlphaFoldDB" id="A0A4Y2S4U1"/>
<accession>A0A4Y2S4U1</accession>
<organism evidence="1 2">
    <name type="scientific">Araneus ventricosus</name>
    <name type="common">Orbweaver spider</name>
    <name type="synonym">Epeira ventricosa</name>
    <dbReference type="NCBI Taxonomy" id="182803"/>
    <lineage>
        <taxon>Eukaryota</taxon>
        <taxon>Metazoa</taxon>
        <taxon>Ecdysozoa</taxon>
        <taxon>Arthropoda</taxon>
        <taxon>Chelicerata</taxon>
        <taxon>Arachnida</taxon>
        <taxon>Araneae</taxon>
        <taxon>Araneomorphae</taxon>
        <taxon>Entelegynae</taxon>
        <taxon>Araneoidea</taxon>
        <taxon>Araneidae</taxon>
        <taxon>Araneus</taxon>
    </lineage>
</organism>
<dbReference type="InterPro" id="IPR036397">
    <property type="entry name" value="RNaseH_sf"/>
</dbReference>
<reference evidence="1 2" key="1">
    <citation type="journal article" date="2019" name="Sci. Rep.">
        <title>Orb-weaving spider Araneus ventricosus genome elucidates the spidroin gene catalogue.</title>
        <authorList>
            <person name="Kono N."/>
            <person name="Nakamura H."/>
            <person name="Ohtoshi R."/>
            <person name="Moran D.A.P."/>
            <person name="Shinohara A."/>
            <person name="Yoshida Y."/>
            <person name="Fujiwara M."/>
            <person name="Mori M."/>
            <person name="Tomita M."/>
            <person name="Arakawa K."/>
        </authorList>
    </citation>
    <scope>NUCLEOTIDE SEQUENCE [LARGE SCALE GENOMIC DNA]</scope>
</reference>
<dbReference type="Gene3D" id="3.30.420.10">
    <property type="entry name" value="Ribonuclease H-like superfamily/Ribonuclease H"/>
    <property type="match status" value="1"/>
</dbReference>
<dbReference type="InterPro" id="IPR012337">
    <property type="entry name" value="RNaseH-like_sf"/>
</dbReference>
<dbReference type="EMBL" id="BGPR01019819">
    <property type="protein sequence ID" value="GBN83007.1"/>
    <property type="molecule type" value="Genomic_DNA"/>
</dbReference>
<keyword evidence="2" id="KW-1185">Reference proteome</keyword>
<protein>
    <submittedName>
        <fullName evidence="1">Uncharacterized protein</fullName>
    </submittedName>
</protein>
<gene>
    <name evidence="1" type="ORF">AVEN_145956_1</name>
</gene>
<proteinExistence type="predicted"/>
<evidence type="ECO:0000313" key="2">
    <source>
        <dbReference type="Proteomes" id="UP000499080"/>
    </source>
</evidence>
<evidence type="ECO:0000313" key="1">
    <source>
        <dbReference type="EMBL" id="GBN83007.1"/>
    </source>
</evidence>
<name>A0A4Y2S4U1_ARAVE</name>
<dbReference type="SUPFAM" id="SSF53098">
    <property type="entry name" value="Ribonuclease H-like"/>
    <property type="match status" value="1"/>
</dbReference>
<dbReference type="GO" id="GO:0003676">
    <property type="term" value="F:nucleic acid binding"/>
    <property type="evidence" value="ECO:0007669"/>
    <property type="project" value="InterPro"/>
</dbReference>
<comment type="caution">
    <text evidence="1">The sequence shown here is derived from an EMBL/GenBank/DDBJ whole genome shotgun (WGS) entry which is preliminary data.</text>
</comment>
<sequence>MRVVYVIKRLAFQTLSDRWFMKSFPTSILRDGFRTGFLGNAFADLSFKPCRLKVAIIRASQGNKITKIWTDSLSSVMTVLDPHTPQQHVRDIQFLLTQNGNILVRWIKAHVGYRGKEEVDTLAKKAITEGVVVKDPKPR</sequence>
<dbReference type="Proteomes" id="UP000499080">
    <property type="component" value="Unassembled WGS sequence"/>
</dbReference>